<dbReference type="EMBL" id="CM002803">
    <property type="protein sequence ID" value="KEI67348.1"/>
    <property type="molecule type" value="Genomic_DNA"/>
</dbReference>
<dbReference type="eggNOG" id="ENOG50332IM">
    <property type="taxonomic scope" value="Bacteria"/>
</dbReference>
<feature type="transmembrane region" description="Helical" evidence="1">
    <location>
        <begin position="75"/>
        <end position="95"/>
    </location>
</feature>
<keyword evidence="3" id="KW-1185">Reference proteome</keyword>
<keyword evidence="1" id="KW-0812">Transmembrane</keyword>
<gene>
    <name evidence="2" type="ORF">A19Y_2433</name>
</gene>
<dbReference type="AlphaFoldDB" id="A0A073CI44"/>
<protein>
    <submittedName>
        <fullName evidence="2">Uncharacterized protein</fullName>
    </submittedName>
</protein>
<evidence type="ECO:0000256" key="1">
    <source>
        <dbReference type="SAM" id="Phobius"/>
    </source>
</evidence>
<sequence>MIDLTTIAEFSRNNCLGICAFLIPFNILATLQTLIFIGLNRPTSQILLISGFASLYSGLMVLHVFTWFMIGVVMIPTYILLSLGTTCLVINIWAIKSPDNLKYFIEKIVSFAQKILGKLQNPAFN</sequence>
<name>A0A073CI44_PLAA1</name>
<organism evidence="2 3">
    <name type="scientific">Planktothrix agardhii (strain NIVA-CYA 126/8)</name>
    <dbReference type="NCBI Taxonomy" id="388467"/>
    <lineage>
        <taxon>Bacteria</taxon>
        <taxon>Bacillati</taxon>
        <taxon>Cyanobacteriota</taxon>
        <taxon>Cyanophyceae</taxon>
        <taxon>Oscillatoriophycideae</taxon>
        <taxon>Oscillatoriales</taxon>
        <taxon>Microcoleaceae</taxon>
        <taxon>Planktothrix</taxon>
    </lineage>
</organism>
<dbReference type="HOGENOM" id="CLU_143510_0_0_3"/>
<accession>A0A073CI44</accession>
<evidence type="ECO:0000313" key="3">
    <source>
        <dbReference type="Proteomes" id="UP000027395"/>
    </source>
</evidence>
<evidence type="ECO:0000313" key="2">
    <source>
        <dbReference type="EMBL" id="KEI67348.1"/>
    </source>
</evidence>
<reference evidence="2 3" key="1">
    <citation type="journal article" date="2014" name="Appl. Environ. Microbiol.">
        <title>Elucidation of insertion elements encoded on plasmids and in vitro construction of shuttle vectors from the toxic cyanobacterium Planktothrix.</title>
        <authorList>
            <person name="Christiansen G."/>
            <person name="Goesmann A."/>
            <person name="Kurmayer R."/>
        </authorList>
    </citation>
    <scope>NUCLEOTIDE SEQUENCE [LARGE SCALE GENOMIC DNA]</scope>
    <source>
        <strain evidence="2 3">NIVA-CYA 126/8</strain>
    </source>
</reference>
<feature type="transmembrane region" description="Helical" evidence="1">
    <location>
        <begin position="46"/>
        <end position="69"/>
    </location>
</feature>
<dbReference type="STRING" id="388467.A19Y_2433"/>
<dbReference type="RefSeq" id="WP_027250027.1">
    <property type="nucleotide sequence ID" value="NZ_CM002803.1"/>
</dbReference>
<dbReference type="Proteomes" id="UP000027395">
    <property type="component" value="Chromosome"/>
</dbReference>
<dbReference type="PATRIC" id="fig|388467.6.peg.2379"/>
<keyword evidence="1" id="KW-0472">Membrane</keyword>
<proteinExistence type="predicted"/>
<feature type="transmembrane region" description="Helical" evidence="1">
    <location>
        <begin position="20"/>
        <end position="39"/>
    </location>
</feature>
<keyword evidence="1" id="KW-1133">Transmembrane helix</keyword>
<dbReference type="GeneID" id="77289091"/>